<proteinExistence type="inferred from homology"/>
<evidence type="ECO:0000256" key="9">
    <source>
        <dbReference type="ARBA" id="ARBA00049360"/>
    </source>
</evidence>
<gene>
    <name evidence="11" type="ORF">SAMN05660649_03024</name>
</gene>
<keyword evidence="7" id="KW-0304">Gas vesicle</keyword>
<comment type="catalytic activity">
    <reaction evidence="9">
        <text>ATP + H2O = ADP + phosphate + H(+)</text>
        <dbReference type="Rhea" id="RHEA:13065"/>
        <dbReference type="ChEBI" id="CHEBI:15377"/>
        <dbReference type="ChEBI" id="CHEBI:15378"/>
        <dbReference type="ChEBI" id="CHEBI:30616"/>
        <dbReference type="ChEBI" id="CHEBI:43474"/>
        <dbReference type="ChEBI" id="CHEBI:456216"/>
    </reaction>
</comment>
<dbReference type="Gene3D" id="3.40.50.300">
    <property type="entry name" value="P-loop containing nucleotide triphosphate hydrolases"/>
    <property type="match status" value="1"/>
</dbReference>
<protein>
    <submittedName>
        <fullName evidence="11">Gas vesicle protein GvpN</fullName>
    </submittedName>
</protein>
<keyword evidence="12" id="KW-1185">Reference proteome</keyword>
<evidence type="ECO:0000256" key="2">
    <source>
        <dbReference type="ARBA" id="ARBA00009417"/>
    </source>
</evidence>
<evidence type="ECO:0000256" key="6">
    <source>
        <dbReference type="ARBA" id="ARBA00022840"/>
    </source>
</evidence>
<dbReference type="GO" id="GO:0005524">
    <property type="term" value="F:ATP binding"/>
    <property type="evidence" value="ECO:0007669"/>
    <property type="project" value="UniProtKB-KW"/>
</dbReference>
<dbReference type="InterPro" id="IPR027417">
    <property type="entry name" value="P-loop_NTPase"/>
</dbReference>
<dbReference type="RefSeq" id="WP_092472209.1">
    <property type="nucleotide sequence ID" value="NZ_FOOX01000011.1"/>
</dbReference>
<reference evidence="12" key="1">
    <citation type="submission" date="2016-10" db="EMBL/GenBank/DDBJ databases">
        <authorList>
            <person name="Varghese N."/>
            <person name="Submissions S."/>
        </authorList>
    </citation>
    <scope>NUCLEOTIDE SEQUENCE [LARGE SCALE GENOMIC DNA]</scope>
    <source>
        <strain evidence="12">DSM 17038</strain>
    </source>
</reference>
<dbReference type="InterPro" id="IPR013462">
    <property type="entry name" value="Gas-vesicle_GvpN"/>
</dbReference>
<dbReference type="Pfam" id="PF07728">
    <property type="entry name" value="AAA_5"/>
    <property type="match status" value="1"/>
</dbReference>
<dbReference type="AlphaFoldDB" id="A0A1I2VHK6"/>
<evidence type="ECO:0000256" key="5">
    <source>
        <dbReference type="ARBA" id="ARBA00022801"/>
    </source>
</evidence>
<feature type="domain" description="AAA+ ATPase" evidence="10">
    <location>
        <begin position="35"/>
        <end position="210"/>
    </location>
</feature>
<keyword evidence="3" id="KW-0963">Cytoplasm</keyword>
<dbReference type="InterPro" id="IPR003593">
    <property type="entry name" value="AAA+_ATPase"/>
</dbReference>
<dbReference type="SMART" id="SM00382">
    <property type="entry name" value="AAA"/>
    <property type="match status" value="1"/>
</dbReference>
<dbReference type="GO" id="GO:0031412">
    <property type="term" value="P:gas vesicle organization"/>
    <property type="evidence" value="ECO:0007669"/>
    <property type="project" value="InterPro"/>
</dbReference>
<dbReference type="PANTHER" id="PTHR42759:SF1">
    <property type="entry name" value="MAGNESIUM-CHELATASE SUBUNIT CHLD"/>
    <property type="match status" value="1"/>
</dbReference>
<evidence type="ECO:0000256" key="1">
    <source>
        <dbReference type="ARBA" id="ARBA00004496"/>
    </source>
</evidence>
<dbReference type="PANTHER" id="PTHR42759">
    <property type="entry name" value="MOXR FAMILY PROTEIN"/>
    <property type="match status" value="1"/>
</dbReference>
<dbReference type="InterPro" id="IPR011704">
    <property type="entry name" value="ATPase_dyneun-rel_AAA"/>
</dbReference>
<dbReference type="NCBIfam" id="TIGR02640">
    <property type="entry name" value="gas_vesic_GvpN"/>
    <property type="match status" value="1"/>
</dbReference>
<keyword evidence="5" id="KW-0378">Hydrolase</keyword>
<dbReference type="GO" id="GO:0031411">
    <property type="term" value="C:gas vesicle"/>
    <property type="evidence" value="ECO:0007669"/>
    <property type="project" value="UniProtKB-SubCell"/>
</dbReference>
<comment type="subcellular location">
    <subcellularLocation>
        <location evidence="1">Cytoplasm</location>
    </subcellularLocation>
    <subcellularLocation>
        <location evidence="8">Gas vesicle</location>
    </subcellularLocation>
</comment>
<sequence length="308" mass="35270">MNIEQFLPMEFGEQDFVNTPYLNDLTMRALTYIKAGFPVNLSGPAGTGKTTMALYLALKVGRPVALLHGSDWISSTNLVGGNFGYKKKMRIDNYIHSVQEFEESLQYQWVEGMLGIACRNGMTLIYDEFTRSRPEINNLLLSIVEEKILSLPGWQKEKNYIKVHPDFRLVFTSNPEEYAGVHRAQVALIDRMINLEMDRFDRETEIAIASQKSGLPEDEAASIVDLVRSFREQCGFNNNVSVRSSIRIAQIFRFTREDASYDEEFFGKIVNDVLMSEIRYSESKSYLKAREIIKNLLVSRGSKDEQEI</sequence>
<evidence type="ECO:0000256" key="4">
    <source>
        <dbReference type="ARBA" id="ARBA00022741"/>
    </source>
</evidence>
<dbReference type="GO" id="GO:0005737">
    <property type="term" value="C:cytoplasm"/>
    <property type="evidence" value="ECO:0007669"/>
    <property type="project" value="UniProtKB-SubCell"/>
</dbReference>
<keyword evidence="4" id="KW-0547">Nucleotide-binding</keyword>
<organism evidence="11 12">
    <name type="scientific">Desulfotruncus arcticus DSM 17038</name>
    <dbReference type="NCBI Taxonomy" id="1121424"/>
    <lineage>
        <taxon>Bacteria</taxon>
        <taxon>Bacillati</taxon>
        <taxon>Bacillota</taxon>
        <taxon>Clostridia</taxon>
        <taxon>Eubacteriales</taxon>
        <taxon>Desulfallaceae</taxon>
        <taxon>Desulfotruncus</taxon>
    </lineage>
</organism>
<evidence type="ECO:0000313" key="12">
    <source>
        <dbReference type="Proteomes" id="UP000199337"/>
    </source>
</evidence>
<dbReference type="EMBL" id="FOOX01000011">
    <property type="protein sequence ID" value="SFG88768.1"/>
    <property type="molecule type" value="Genomic_DNA"/>
</dbReference>
<dbReference type="SUPFAM" id="SSF52540">
    <property type="entry name" value="P-loop containing nucleoside triphosphate hydrolases"/>
    <property type="match status" value="1"/>
</dbReference>
<keyword evidence="6" id="KW-0067">ATP-binding</keyword>
<dbReference type="InterPro" id="IPR050764">
    <property type="entry name" value="CbbQ/NirQ/NorQ/GpvN"/>
</dbReference>
<name>A0A1I2VHK6_9FIRM</name>
<dbReference type="OrthoDB" id="9808317at2"/>
<evidence type="ECO:0000313" key="11">
    <source>
        <dbReference type="EMBL" id="SFG88768.1"/>
    </source>
</evidence>
<evidence type="ECO:0000256" key="8">
    <source>
        <dbReference type="ARBA" id="ARBA00035108"/>
    </source>
</evidence>
<dbReference type="Proteomes" id="UP000199337">
    <property type="component" value="Unassembled WGS sequence"/>
</dbReference>
<accession>A0A1I2VHK6</accession>
<comment type="similarity">
    <text evidence="2">Belongs to the CbbQ/NirQ/NorQ/GpvN family.</text>
</comment>
<dbReference type="GO" id="GO:0016887">
    <property type="term" value="F:ATP hydrolysis activity"/>
    <property type="evidence" value="ECO:0007669"/>
    <property type="project" value="InterPro"/>
</dbReference>
<evidence type="ECO:0000259" key="10">
    <source>
        <dbReference type="SMART" id="SM00382"/>
    </source>
</evidence>
<dbReference type="STRING" id="341036.SAMN05660649_03024"/>
<evidence type="ECO:0000256" key="3">
    <source>
        <dbReference type="ARBA" id="ARBA00022490"/>
    </source>
</evidence>
<evidence type="ECO:0000256" key="7">
    <source>
        <dbReference type="ARBA" id="ARBA00022987"/>
    </source>
</evidence>